<dbReference type="RefSeq" id="WP_052883407.1">
    <property type="nucleotide sequence ID" value="NZ_CP009961.1"/>
</dbReference>
<keyword evidence="2" id="KW-0645">Protease</keyword>
<proteinExistence type="inferred from homology"/>
<feature type="domain" description="Metalloprotease TldD/E N-terminal" evidence="5">
    <location>
        <begin position="24"/>
        <end position="88"/>
    </location>
</feature>
<evidence type="ECO:0000256" key="2">
    <source>
        <dbReference type="ARBA" id="ARBA00022670"/>
    </source>
</evidence>
<accession>A0A0F7FH86</accession>
<comment type="similarity">
    <text evidence="1">Belongs to the peptidase U62 family.</text>
</comment>
<dbReference type="InterPro" id="IPR045570">
    <property type="entry name" value="Metalloprtase-TldD/E_cen_dom"/>
</dbReference>
<dbReference type="KEGG" id="thf:MA03_00555"/>
<dbReference type="EMBL" id="CP009961">
    <property type="protein sequence ID" value="AKG38082.1"/>
    <property type="molecule type" value="Genomic_DNA"/>
</dbReference>
<dbReference type="Pfam" id="PF01523">
    <property type="entry name" value="PmbA_TldD_1st"/>
    <property type="match status" value="1"/>
</dbReference>
<keyword evidence="3" id="KW-0378">Hydrolase</keyword>
<dbReference type="InterPro" id="IPR036059">
    <property type="entry name" value="TldD/PmbA_sf"/>
</dbReference>
<dbReference type="Proteomes" id="UP000067434">
    <property type="component" value="Chromosome"/>
</dbReference>
<sequence>MTWKYEDLVLLAVEKGSSLGAQYVEARYHKHSRSSLAARNGEIIGAESSVSEGVAVRVIAGGALGFASTNVLTREGVQDAVQKAVRKAQAHSKLMKNPVEYSHERLGRATYEVNELVPFENTSVEEKVSYIKDLWKQVSSSISTARVATLTTWIGESLEEKVIANSDGAFIRSRIPRLSLGYNIVVTLPSKGTIQRFFSHAGSGGYELLKKWNVIGYLPEDTRKFEQIILEAKSPPTDKPVDVVVGSEIVGLMVHESSGHPSEADRILGREAAQAGKSFIKPNMIGERIGSEYATVIDDPTIPGSNGFYLYDDEGVPARPRYLYKEGKINEFLHNRWTAKVFGVSSNAAARAMNYESEPIIRMANTYFKPGDHTFEELVEGVKFGVYIKSYMEWNIDDERWSQRYGGLEAYLIENGELRHLVKNPVLELTTKTFYSSVDAADKNLEFYAGTCGKGEPMQGVPVWFGGPNVRIRNVLLRVIA</sequence>
<dbReference type="PANTHER" id="PTHR30624">
    <property type="entry name" value="UNCHARACTERIZED PROTEIN TLDD AND PMBA"/>
    <property type="match status" value="1"/>
</dbReference>
<name>A0A0F7FH86_9CREN</name>
<dbReference type="PIRSF" id="PIRSF004919">
    <property type="entry name" value="TldD"/>
    <property type="match status" value="1"/>
</dbReference>
<dbReference type="InterPro" id="IPR025502">
    <property type="entry name" value="TldD"/>
</dbReference>
<evidence type="ECO:0000313" key="8">
    <source>
        <dbReference type="EMBL" id="AKG38082.1"/>
    </source>
</evidence>
<evidence type="ECO:0000259" key="5">
    <source>
        <dbReference type="Pfam" id="PF01523"/>
    </source>
</evidence>
<dbReference type="HOGENOM" id="CLU_026425_1_2_2"/>
<dbReference type="GO" id="GO:0005829">
    <property type="term" value="C:cytosol"/>
    <property type="evidence" value="ECO:0007669"/>
    <property type="project" value="TreeGrafter"/>
</dbReference>
<evidence type="ECO:0000259" key="7">
    <source>
        <dbReference type="Pfam" id="PF19290"/>
    </source>
</evidence>
<evidence type="ECO:0000256" key="3">
    <source>
        <dbReference type="ARBA" id="ARBA00022801"/>
    </source>
</evidence>
<keyword evidence="9" id="KW-1185">Reference proteome</keyword>
<dbReference type="AlphaFoldDB" id="A0A0F7FH86"/>
<dbReference type="OrthoDB" id="98233at2157"/>
<feature type="domain" description="Metalloprotease TldD/E C-terminal" evidence="6">
    <location>
        <begin position="241"/>
        <end position="475"/>
    </location>
</feature>
<protein>
    <submittedName>
        <fullName evidence="8">TldD-like protein</fullName>
    </submittedName>
</protein>
<evidence type="ECO:0000256" key="1">
    <source>
        <dbReference type="ARBA" id="ARBA00005836"/>
    </source>
</evidence>
<dbReference type="Pfam" id="PF19289">
    <property type="entry name" value="PmbA_TldD_3rd"/>
    <property type="match status" value="1"/>
</dbReference>
<dbReference type="PANTHER" id="PTHR30624:SF11">
    <property type="entry name" value="ZINC-DEPENDENT PROTEASE, TLDD_PMBA FAMILY"/>
    <property type="match status" value="1"/>
</dbReference>
<reference evidence="8 9" key="1">
    <citation type="journal article" date="2015" name="Stand. Genomic Sci.">
        <title>Complete genome sequence of and proposal of Thermofilum uzonense sp. nov. a novel hyperthermophilic crenarchaeon and emended description of the genus Thermofilum.</title>
        <authorList>
            <person name="Toshchakov S.V."/>
            <person name="Korzhenkov A.A."/>
            <person name="Samarov N.I."/>
            <person name="Mazunin I.O."/>
            <person name="Mozhey O.I."/>
            <person name="Shmyr I.S."/>
            <person name="Derbikova K.S."/>
            <person name="Taranov E.A."/>
            <person name="Dominova I.N."/>
            <person name="Bonch-Osmolovskaya E.A."/>
            <person name="Patrushev M.V."/>
            <person name="Podosokorskaya O.A."/>
            <person name="Kublanov I.V."/>
        </authorList>
    </citation>
    <scope>NUCLEOTIDE SEQUENCE [LARGE SCALE GENOMIC DNA]</scope>
    <source>
        <strain evidence="8 9">1807-2</strain>
    </source>
</reference>
<organism evidence="8 9">
    <name type="scientific">Infirmifilum uzonense</name>
    <dbReference type="NCBI Taxonomy" id="1550241"/>
    <lineage>
        <taxon>Archaea</taxon>
        <taxon>Thermoproteota</taxon>
        <taxon>Thermoprotei</taxon>
        <taxon>Thermofilales</taxon>
        <taxon>Thermofilaceae</taxon>
        <taxon>Infirmifilum</taxon>
    </lineage>
</organism>
<dbReference type="GeneID" id="25400676"/>
<dbReference type="STRING" id="1550241.MA03_00555"/>
<dbReference type="PATRIC" id="fig|1550241.5.peg.113"/>
<dbReference type="InterPro" id="IPR051463">
    <property type="entry name" value="Peptidase_U62_metallo"/>
</dbReference>
<evidence type="ECO:0000259" key="6">
    <source>
        <dbReference type="Pfam" id="PF19289"/>
    </source>
</evidence>
<dbReference type="InterPro" id="IPR002510">
    <property type="entry name" value="Metalloprtase-TldD/E_N"/>
</dbReference>
<dbReference type="Pfam" id="PF19290">
    <property type="entry name" value="PmbA_TldD_2nd"/>
    <property type="match status" value="1"/>
</dbReference>
<keyword evidence="4" id="KW-0482">Metalloprotease</keyword>
<dbReference type="GO" id="GO:0006508">
    <property type="term" value="P:proteolysis"/>
    <property type="evidence" value="ECO:0007669"/>
    <property type="project" value="UniProtKB-KW"/>
</dbReference>
<evidence type="ECO:0000313" key="9">
    <source>
        <dbReference type="Proteomes" id="UP000067434"/>
    </source>
</evidence>
<dbReference type="Gene3D" id="3.30.2290.10">
    <property type="entry name" value="PmbA/TldD superfamily"/>
    <property type="match status" value="1"/>
</dbReference>
<dbReference type="GO" id="GO:0008237">
    <property type="term" value="F:metallopeptidase activity"/>
    <property type="evidence" value="ECO:0007669"/>
    <property type="project" value="UniProtKB-KW"/>
</dbReference>
<evidence type="ECO:0000256" key="4">
    <source>
        <dbReference type="ARBA" id="ARBA00023049"/>
    </source>
</evidence>
<gene>
    <name evidence="8" type="ORF">MA03_00555</name>
</gene>
<dbReference type="SUPFAM" id="SSF111283">
    <property type="entry name" value="Putative modulator of DNA gyrase, PmbA/TldD"/>
    <property type="match status" value="1"/>
</dbReference>
<dbReference type="InterPro" id="IPR035068">
    <property type="entry name" value="TldD/PmbA_N"/>
</dbReference>
<feature type="domain" description="Metalloprotease TldD/E central" evidence="7">
    <location>
        <begin position="118"/>
        <end position="210"/>
    </location>
</feature>
<dbReference type="InterPro" id="IPR045569">
    <property type="entry name" value="Metalloprtase-TldD/E_C"/>
</dbReference>